<accession>A0ABY7MUV6</accession>
<evidence type="ECO:0000256" key="2">
    <source>
        <dbReference type="SAM" id="SignalP"/>
    </source>
</evidence>
<protein>
    <submittedName>
        <fullName evidence="3">Uncharacterized protein</fullName>
    </submittedName>
</protein>
<sequence>MPIAAIRTFALVSLLNLALASSSALAQSGSAGGSIGNDEKSLSGSRQDSSSGRSAEPAPSARRSKPAAEESRPSSRRSAGGGGGGSGGFDGAWMVTSIGCGGSTTGAVVISSGKVIGEGVRGTVSAGGSVSTFGQGDGVTFTGAGRLSGRSGSGTWRRSDGCGGSWSSTKQ</sequence>
<organism evidence="3 4">
    <name type="scientific">Bradyrhizobium xenonodulans</name>
    <dbReference type="NCBI Taxonomy" id="2736875"/>
    <lineage>
        <taxon>Bacteria</taxon>
        <taxon>Pseudomonadati</taxon>
        <taxon>Pseudomonadota</taxon>
        <taxon>Alphaproteobacteria</taxon>
        <taxon>Hyphomicrobiales</taxon>
        <taxon>Nitrobacteraceae</taxon>
        <taxon>Bradyrhizobium</taxon>
    </lineage>
</organism>
<evidence type="ECO:0000256" key="1">
    <source>
        <dbReference type="SAM" id="MobiDB-lite"/>
    </source>
</evidence>
<name>A0ABY7MUV6_9BRAD</name>
<evidence type="ECO:0000313" key="3">
    <source>
        <dbReference type="EMBL" id="WBL81959.1"/>
    </source>
</evidence>
<keyword evidence="2" id="KW-0732">Signal</keyword>
<keyword evidence="4" id="KW-1185">Reference proteome</keyword>
<feature type="chain" id="PRO_5047076841" evidence="2">
    <location>
        <begin position="27"/>
        <end position="171"/>
    </location>
</feature>
<dbReference type="RefSeq" id="WP_270171352.1">
    <property type="nucleotide sequence ID" value="NZ_CP089391.1"/>
</dbReference>
<feature type="compositionally biased region" description="Gly residues" evidence="1">
    <location>
        <begin position="79"/>
        <end position="88"/>
    </location>
</feature>
<feature type="signal peptide" evidence="2">
    <location>
        <begin position="1"/>
        <end position="26"/>
    </location>
</feature>
<feature type="compositionally biased region" description="Low complexity" evidence="1">
    <location>
        <begin position="42"/>
        <end position="61"/>
    </location>
</feature>
<feature type="region of interest" description="Disordered" evidence="1">
    <location>
        <begin position="131"/>
        <end position="171"/>
    </location>
</feature>
<gene>
    <name evidence="3" type="ORF">I3J27_16600</name>
</gene>
<proteinExistence type="predicted"/>
<feature type="compositionally biased region" description="Low complexity" evidence="1">
    <location>
        <begin position="143"/>
        <end position="156"/>
    </location>
</feature>
<dbReference type="Proteomes" id="UP001179614">
    <property type="component" value="Chromosome"/>
</dbReference>
<feature type="region of interest" description="Disordered" evidence="1">
    <location>
        <begin position="27"/>
        <end position="88"/>
    </location>
</feature>
<evidence type="ECO:0000313" key="4">
    <source>
        <dbReference type="Proteomes" id="UP001179614"/>
    </source>
</evidence>
<dbReference type="EMBL" id="CP089391">
    <property type="protein sequence ID" value="WBL81959.1"/>
    <property type="molecule type" value="Genomic_DNA"/>
</dbReference>
<reference evidence="3" key="1">
    <citation type="submission" date="2021-12" db="EMBL/GenBank/DDBJ databases">
        <title>Bradyrhizobium xenonodulans sp. nov.</title>
        <authorList>
            <person name="Claassens R."/>
            <person name="Venter S.N."/>
            <person name="Beukes C.W."/>
            <person name="Stepkowski T."/>
            <person name="Steenkamp E.T."/>
        </authorList>
    </citation>
    <scope>NUCLEOTIDE SEQUENCE</scope>
    <source>
        <strain evidence="3">14AB</strain>
    </source>
</reference>